<dbReference type="Proteomes" id="UP000305451">
    <property type="component" value="Unassembled WGS sequence"/>
</dbReference>
<proteinExistence type="predicted"/>
<dbReference type="CDD" id="cd04184">
    <property type="entry name" value="GT2_RfbC_Mx_like"/>
    <property type="match status" value="1"/>
</dbReference>
<evidence type="ECO:0000259" key="1">
    <source>
        <dbReference type="Pfam" id="PF00535"/>
    </source>
</evidence>
<dbReference type="EMBL" id="SRXV01000003">
    <property type="protein sequence ID" value="TGY92107.1"/>
    <property type="molecule type" value="Genomic_DNA"/>
</dbReference>
<dbReference type="AlphaFoldDB" id="A0A4S2H8F3"/>
<dbReference type="InterPro" id="IPR029044">
    <property type="entry name" value="Nucleotide-diphossugar_trans"/>
</dbReference>
<dbReference type="SUPFAM" id="SSF53448">
    <property type="entry name" value="Nucleotide-diphospho-sugar transferases"/>
    <property type="match status" value="2"/>
</dbReference>
<protein>
    <submittedName>
        <fullName evidence="2">Glycosyltransferase family 2 protein</fullName>
    </submittedName>
</protein>
<feature type="domain" description="Glycosyltransferase 2-like" evidence="1">
    <location>
        <begin position="609"/>
        <end position="787"/>
    </location>
</feature>
<name>A0A4S2H8F3_9PROT</name>
<sequence length="882" mass="99500">MMRRDALVRRADGIWYRGHVPIRVELPGELARQARLGDVEVHLSICAPGHDRELVPVVEFDFGRQDAPSLRFGVNPAVFGEGLRLVLPRGTRTLFVRPHIGAFFARDLSISVQPAALGCDGRSVCAFHARPGRAEGRSDLVAASENDIAAHGMTFDPNGAFRTLNHDPHAYFALPRPLQPGWWRISVSMESDRPVSPRVYLPRAGAWTEEESATLFPAGGGHYCGYVHLVDEVESVRFDPCDLSGVSGALGMVRLEPCHNPGLDLLRPRVLRATREQRQARRLWRALRAGQTMERHFALPVSMPASTEPVLSLHKTGAEYERWIERFDVHPTRKEYGEAIGRLGELPLISIVMPAYKTPIDLLDQAIESVRSQFYTNWQLCIAEDASGDAALRRRLELWQQRDSRIQVVFREQNGGISAATQSAFELADGEWIALLDHDDVLRPQALAEIVLAIGRSPGAELIYSDEDKIDIQGRRYDPFFKPDFSYHLLLSQNYFNHLTVHRADNIRAVGGWRSAFDGSQDYDLNLRIVDHVDGRNIVHLPKILYHWRSIPGSAAAGAGEKSYTFEAGRRALLEHLDRRDDQGTIGQAGQSPYYRVRFDLPAPAPRVSLIIPTRDRADLVQLSVGSILEKTDYPDYEILLVDNQSSDPKALRLFKELEQDDRVRVLRYDRPFNYSAINNFAAREATGSILGLVNNDIEIIHDDWLSEMASLAARPMVGCVGAKLYFPDERIQHGGVVLGIGDVAGHSHKYLPRDTFGYFGRMTVTHEVSAVTAACLLVRRAVFEEVGGLNETELRVAFNDVDFCLRVREAGYSNLFTPFAELYHHESVSRGQEDSPEKRARFQTEAEYMMKRWQTNTKPDAFYSIHLSRTHEDFRLREERA</sequence>
<keyword evidence="2" id="KW-0808">Transferase</keyword>
<dbReference type="PANTHER" id="PTHR43179">
    <property type="entry name" value="RHAMNOSYLTRANSFERASE WBBL"/>
    <property type="match status" value="1"/>
</dbReference>
<comment type="caution">
    <text evidence="2">The sequence shown here is derived from an EMBL/GenBank/DDBJ whole genome shotgun (WGS) entry which is preliminary data.</text>
</comment>
<dbReference type="Gene3D" id="3.90.550.10">
    <property type="entry name" value="Spore Coat Polysaccharide Biosynthesis Protein SpsA, Chain A"/>
    <property type="match status" value="2"/>
</dbReference>
<feature type="domain" description="Glycosyltransferase 2-like" evidence="1">
    <location>
        <begin position="350"/>
        <end position="456"/>
    </location>
</feature>
<dbReference type="CDD" id="cd04186">
    <property type="entry name" value="GT_2_like_c"/>
    <property type="match status" value="1"/>
</dbReference>
<accession>A0A4S2H8F3</accession>
<organism evidence="2 3">
    <name type="scientific">Marinicauda pacifica</name>
    <dbReference type="NCBI Taxonomy" id="1133559"/>
    <lineage>
        <taxon>Bacteria</taxon>
        <taxon>Pseudomonadati</taxon>
        <taxon>Pseudomonadota</taxon>
        <taxon>Alphaproteobacteria</taxon>
        <taxon>Maricaulales</taxon>
        <taxon>Maricaulaceae</taxon>
        <taxon>Marinicauda</taxon>
    </lineage>
</organism>
<evidence type="ECO:0000313" key="3">
    <source>
        <dbReference type="Proteomes" id="UP000305451"/>
    </source>
</evidence>
<evidence type="ECO:0000313" key="2">
    <source>
        <dbReference type="EMBL" id="TGY92107.1"/>
    </source>
</evidence>
<reference evidence="2 3" key="1">
    <citation type="journal article" date="2013" name="Int. J. Syst. Evol. Microbiol.">
        <title>Marinicauda pacifica gen. nov., sp. nov., a prosthecate alphaproteobacterium of the family Hyphomonadaceae isolated from deep seawater.</title>
        <authorList>
            <person name="Zhang X.Y."/>
            <person name="Li G.W."/>
            <person name="Wang C.S."/>
            <person name="Zhang Y.J."/>
            <person name="Xu X.W."/>
            <person name="Li H."/>
            <person name="Liu A."/>
            <person name="Liu C."/>
            <person name="Xie B.B."/>
            <person name="Qin Q.L."/>
            <person name="Xu Z."/>
            <person name="Chen X.L."/>
            <person name="Zhou B.C."/>
            <person name="Zhang Y.Z."/>
        </authorList>
    </citation>
    <scope>NUCLEOTIDE SEQUENCE [LARGE SCALE GENOMIC DNA]</scope>
    <source>
        <strain evidence="2 3">P-1 km-3</strain>
    </source>
</reference>
<dbReference type="InterPro" id="IPR001173">
    <property type="entry name" value="Glyco_trans_2-like"/>
</dbReference>
<dbReference type="RefSeq" id="WP_135945240.1">
    <property type="nucleotide sequence ID" value="NZ_BMEI01000003.1"/>
</dbReference>
<dbReference type="OrthoDB" id="5291101at2"/>
<dbReference type="Pfam" id="PF00535">
    <property type="entry name" value="Glycos_transf_2"/>
    <property type="match status" value="2"/>
</dbReference>
<gene>
    <name evidence="2" type="ORF">E5162_10590</name>
</gene>
<dbReference type="PANTHER" id="PTHR43179:SF7">
    <property type="entry name" value="RHAMNOSYLTRANSFERASE WBBL"/>
    <property type="match status" value="1"/>
</dbReference>
<keyword evidence="3" id="KW-1185">Reference proteome</keyword>
<dbReference type="GO" id="GO:0016757">
    <property type="term" value="F:glycosyltransferase activity"/>
    <property type="evidence" value="ECO:0007669"/>
    <property type="project" value="UniProtKB-KW"/>
</dbReference>